<evidence type="ECO:0000256" key="1">
    <source>
        <dbReference type="SAM" id="SignalP"/>
    </source>
</evidence>
<sequence length="189" mass="19364">MKFRLILSCAAGLLGSLAISAQADTQLAHVTNNVVDSGSCSIVNVNSNSNSSTYRLTCGTDIAYVTGITSIPGSPCTLNVSSGYSVTGGCTNLSLNNYTLFKTTPPASPVYITDVYNKNTTSNPSCSIAVQSGMSGGGYTYVGYNVTCSGTVIGLTLTYNNSAGTCSVGGNGGYTFYGGCDSFSIYKNP</sequence>
<reference evidence="3" key="1">
    <citation type="journal article" date="2019" name="Int. J. Syst. Evol. Microbiol.">
        <title>The Global Catalogue of Microorganisms (GCM) 10K type strain sequencing project: providing services to taxonomists for standard genome sequencing and annotation.</title>
        <authorList>
            <consortium name="The Broad Institute Genomics Platform"/>
            <consortium name="The Broad Institute Genome Sequencing Center for Infectious Disease"/>
            <person name="Wu L."/>
            <person name="Ma J."/>
        </authorList>
    </citation>
    <scope>NUCLEOTIDE SEQUENCE [LARGE SCALE GENOMIC DNA]</scope>
    <source>
        <strain evidence="3">KCTC 32239</strain>
    </source>
</reference>
<comment type="caution">
    <text evidence="2">The sequence shown here is derived from an EMBL/GenBank/DDBJ whole genome shotgun (WGS) entry which is preliminary data.</text>
</comment>
<dbReference type="RefSeq" id="WP_189414937.1">
    <property type="nucleotide sequence ID" value="NZ_BMYZ01000001.1"/>
</dbReference>
<feature type="signal peptide" evidence="1">
    <location>
        <begin position="1"/>
        <end position="23"/>
    </location>
</feature>
<keyword evidence="1" id="KW-0732">Signal</keyword>
<proteinExistence type="predicted"/>
<dbReference type="EMBL" id="BMYZ01000001">
    <property type="protein sequence ID" value="GGY61047.1"/>
    <property type="molecule type" value="Genomic_DNA"/>
</dbReference>
<protein>
    <submittedName>
        <fullName evidence="2">Uncharacterized protein</fullName>
    </submittedName>
</protein>
<accession>A0ABQ3AP36</accession>
<evidence type="ECO:0000313" key="2">
    <source>
        <dbReference type="EMBL" id="GGY61047.1"/>
    </source>
</evidence>
<gene>
    <name evidence="2" type="ORF">GCM10011613_00490</name>
</gene>
<name>A0ABQ3AP36_9GAMM</name>
<organism evidence="2 3">
    <name type="scientific">Cellvibrio zantedeschiae</name>
    <dbReference type="NCBI Taxonomy" id="1237077"/>
    <lineage>
        <taxon>Bacteria</taxon>
        <taxon>Pseudomonadati</taxon>
        <taxon>Pseudomonadota</taxon>
        <taxon>Gammaproteobacteria</taxon>
        <taxon>Cellvibrionales</taxon>
        <taxon>Cellvibrionaceae</taxon>
        <taxon>Cellvibrio</taxon>
    </lineage>
</organism>
<feature type="chain" id="PRO_5045237462" evidence="1">
    <location>
        <begin position="24"/>
        <end position="189"/>
    </location>
</feature>
<keyword evidence="3" id="KW-1185">Reference proteome</keyword>
<evidence type="ECO:0000313" key="3">
    <source>
        <dbReference type="Proteomes" id="UP000619761"/>
    </source>
</evidence>
<dbReference type="Proteomes" id="UP000619761">
    <property type="component" value="Unassembled WGS sequence"/>
</dbReference>